<feature type="domain" description="K Homology" evidence="3">
    <location>
        <begin position="708"/>
        <end position="774"/>
    </location>
</feature>
<feature type="domain" description="K Homology" evidence="3">
    <location>
        <begin position="334"/>
        <end position="398"/>
    </location>
</feature>
<dbReference type="GO" id="GO:0003723">
    <property type="term" value="F:RNA binding"/>
    <property type="evidence" value="ECO:0007669"/>
    <property type="project" value="UniProtKB-UniRule"/>
</dbReference>
<reference evidence="4" key="1">
    <citation type="submission" date="2022-10" db="EMBL/GenBank/DDBJ databases">
        <title>Adaptive evolution leads to modifications in subtelomeric GC content in a zoonotic Cryptosporidium species.</title>
        <authorList>
            <person name="Li J."/>
            <person name="Feng Y."/>
            <person name="Xiao L."/>
        </authorList>
    </citation>
    <scope>NUCLEOTIDE SEQUENCE</scope>
    <source>
        <strain evidence="4">33844</strain>
    </source>
</reference>
<accession>A0A9D5DJZ1</accession>
<protein>
    <submittedName>
        <fullName evidence="4">KH domain-containing protein</fullName>
    </submittedName>
</protein>
<dbReference type="Pfam" id="PF00013">
    <property type="entry name" value="KH_1"/>
    <property type="match status" value="1"/>
</dbReference>
<dbReference type="SUPFAM" id="SSF54791">
    <property type="entry name" value="Eukaryotic type KH-domain (KH-domain type I)"/>
    <property type="match status" value="1"/>
</dbReference>
<evidence type="ECO:0000259" key="3">
    <source>
        <dbReference type="SMART" id="SM00322"/>
    </source>
</evidence>
<feature type="compositionally biased region" description="Basic and acidic residues" evidence="2">
    <location>
        <begin position="27"/>
        <end position="41"/>
    </location>
</feature>
<dbReference type="Proteomes" id="UP001067231">
    <property type="component" value="Unassembled WGS sequence"/>
</dbReference>
<proteinExistence type="predicted"/>
<comment type="caution">
    <text evidence="4">The sequence shown here is derived from an EMBL/GenBank/DDBJ whole genome shotgun (WGS) entry which is preliminary data.</text>
</comment>
<sequence length="819" mass="91859">MAKKRPNQTKGASGKAKQKPSNTKVNAEQKQKQKPEEKIEETPIIEETPAVVDFSGLSATQKKNLKRRLKKKNTEASQQEGQMAFKQRKPLTKKEIESMLPVDPMSKPRSEFLSKANNKLRGMQDLSVLPLDEVLNKKGEQDRELNKLLAEISENLSKESSNLKRPPKHLNVNTICEQLRDFELALKEDEGYDEEFHKHLEELLVVASLYENYRNFQNQCNELRGRIERKLSINKELSQAAMESNKQKKLVNRVKGLKQDSSIEESSIETRVFELPNNKGNLLEVLFGSSIKMAKNLEKKFGALVEKSTGSSVQITGLTEDIEGCWESIRQLDFSSQETISLDPRVIKKLYSMTGNINLKSLQDELSVIINRMENSLTILGSPESTKTVLELINKNSDISNNSISIPVSLIIAKALQFNFLPNVRSIEKETETSVRIQFGSKSREATSLADISDSQPDSKILIFGKPDKCEIAKNKLTTLIKSLEVESIQADSKAVRRLFSPPGKDSSEDTNTRISRSILDEFSKLRDSNKMGIVRIGSSVVLVGPPSEIKQAKPVLLSLLERAQYTPLTKTIHKDQLRVLNHARRERIEKEASVELSTQKRQEGRTVIIEIFGSEPAKAKAELLINDILTREAHLEIIELDDCAYDKLYGSQRSHLRKLTSFLPNVQVIQTEKKKNAISLLGAKDEVMKLVEKFLEFNQQAIENFSNKTKEIIEIPDGKMGLIIGTKGSMLNEIRSKANCESINVPKNSSHVVLQGTEEQCTIARNLISEILSNSLANSNTTTCSEQSGSHPSKISAPESLKFDEKCFPTIGGTISTF</sequence>
<organism evidence="4">
    <name type="scientific">Cryptosporidium canis</name>
    <dbReference type="NCBI Taxonomy" id="195482"/>
    <lineage>
        <taxon>Eukaryota</taxon>
        <taxon>Sar</taxon>
        <taxon>Alveolata</taxon>
        <taxon>Apicomplexa</taxon>
        <taxon>Conoidasida</taxon>
        <taxon>Coccidia</taxon>
        <taxon>Eucoccidiorida</taxon>
        <taxon>Eimeriorina</taxon>
        <taxon>Cryptosporidiidae</taxon>
        <taxon>Cryptosporidium</taxon>
    </lineage>
</organism>
<dbReference type="PROSITE" id="PS50084">
    <property type="entry name" value="KH_TYPE_1"/>
    <property type="match status" value="1"/>
</dbReference>
<gene>
    <name evidence="4" type="ORF">OJ253_167</name>
</gene>
<dbReference type="SMART" id="SM00322">
    <property type="entry name" value="KH"/>
    <property type="match status" value="3"/>
</dbReference>
<dbReference type="InterPro" id="IPR004088">
    <property type="entry name" value="KH_dom_type_1"/>
</dbReference>
<keyword evidence="1" id="KW-0694">RNA-binding</keyword>
<feature type="region of interest" description="Disordered" evidence="2">
    <location>
        <begin position="1"/>
        <end position="88"/>
    </location>
</feature>
<dbReference type="AlphaFoldDB" id="A0A9D5DJZ1"/>
<evidence type="ECO:0000256" key="1">
    <source>
        <dbReference type="PROSITE-ProRule" id="PRU00117"/>
    </source>
</evidence>
<dbReference type="EMBL" id="JAPCXC010000002">
    <property type="protein sequence ID" value="KAJ1613513.1"/>
    <property type="molecule type" value="Genomic_DNA"/>
</dbReference>
<dbReference type="Gene3D" id="3.30.1370.10">
    <property type="entry name" value="K Homology domain, type 1"/>
    <property type="match status" value="1"/>
</dbReference>
<dbReference type="CDD" id="cd00105">
    <property type="entry name" value="KH-I"/>
    <property type="match status" value="1"/>
</dbReference>
<evidence type="ECO:0000313" key="4">
    <source>
        <dbReference type="EMBL" id="KAJ1613513.1"/>
    </source>
</evidence>
<dbReference type="InterPro" id="IPR036612">
    <property type="entry name" value="KH_dom_type_1_sf"/>
</dbReference>
<dbReference type="InterPro" id="IPR004087">
    <property type="entry name" value="KH_dom"/>
</dbReference>
<evidence type="ECO:0000256" key="2">
    <source>
        <dbReference type="SAM" id="MobiDB-lite"/>
    </source>
</evidence>
<name>A0A9D5DJZ1_9CRYT</name>
<feature type="domain" description="K Homology" evidence="3">
    <location>
        <begin position="400"/>
        <end position="482"/>
    </location>
</feature>
<dbReference type="OrthoDB" id="752362at2759"/>